<keyword evidence="4 14" id="KW-1003">Cell membrane</keyword>
<dbReference type="InterPro" id="IPR050183">
    <property type="entry name" value="DsbB"/>
</dbReference>
<comment type="function">
    <text evidence="14">Required for disulfide bond formation in some periplasmic proteins. Acts by oxidizing the DsbA protein.</text>
</comment>
<keyword evidence="10 14" id="KW-0472">Membrane</keyword>
<keyword evidence="12 14" id="KW-0143">Chaperone</keyword>
<dbReference type="GO" id="GO:0006457">
    <property type="term" value="P:protein folding"/>
    <property type="evidence" value="ECO:0007669"/>
    <property type="project" value="InterPro"/>
</dbReference>
<evidence type="ECO:0000256" key="2">
    <source>
        <dbReference type="ARBA" id="ARBA00008823"/>
    </source>
</evidence>
<dbReference type="HAMAP" id="MF_00286">
    <property type="entry name" value="DsbB"/>
    <property type="match status" value="1"/>
</dbReference>
<evidence type="ECO:0000256" key="3">
    <source>
        <dbReference type="ARBA" id="ARBA00022448"/>
    </source>
</evidence>
<evidence type="ECO:0000256" key="1">
    <source>
        <dbReference type="ARBA" id="ARBA00004429"/>
    </source>
</evidence>
<feature type="disulfide bond" description="Redox-active" evidence="14">
    <location>
        <begin position="35"/>
        <end position="38"/>
    </location>
</feature>
<evidence type="ECO:0000256" key="13">
    <source>
        <dbReference type="ARBA" id="ARBA00023284"/>
    </source>
</evidence>
<keyword evidence="11 14" id="KW-1015">Disulfide bond</keyword>
<dbReference type="AlphaFoldDB" id="A0A1W0CW99"/>
<comment type="caution">
    <text evidence="16">The sequence shown here is derived from an EMBL/GenBank/DDBJ whole genome shotgun (WGS) entry which is preliminary data.</text>
</comment>
<keyword evidence="9 14" id="KW-0560">Oxidoreductase</keyword>
<dbReference type="Gene3D" id="1.20.1550.10">
    <property type="entry name" value="DsbB-like"/>
    <property type="match status" value="1"/>
</dbReference>
<dbReference type="RefSeq" id="WP_043637222.1">
    <property type="nucleotide sequence ID" value="NZ_CP109905.1"/>
</dbReference>
<dbReference type="InterPro" id="IPR023380">
    <property type="entry name" value="DsbB-like_sf"/>
</dbReference>
<gene>
    <name evidence="14" type="primary">dsbB</name>
    <name evidence="16" type="ORF">B0T45_12470</name>
</gene>
<dbReference type="GO" id="GO:0009055">
    <property type="term" value="F:electron transfer activity"/>
    <property type="evidence" value="ECO:0007669"/>
    <property type="project" value="UniProtKB-UniRule"/>
</dbReference>
<comment type="caution">
    <text evidence="14">Lacks conserved residue(s) required for the propagation of feature annotation.</text>
</comment>
<keyword evidence="6 14" id="KW-0812">Transmembrane</keyword>
<dbReference type="PANTHER" id="PTHR36570">
    <property type="entry name" value="DISULFIDE BOND FORMATION PROTEIN B"/>
    <property type="match status" value="1"/>
</dbReference>
<dbReference type="GO" id="GO:0015035">
    <property type="term" value="F:protein-disulfide reductase activity"/>
    <property type="evidence" value="ECO:0007669"/>
    <property type="project" value="UniProtKB-UniRule"/>
</dbReference>
<name>A0A1W0CW99_9NEIS</name>
<evidence type="ECO:0000256" key="7">
    <source>
        <dbReference type="ARBA" id="ARBA00022982"/>
    </source>
</evidence>
<feature type="topological domain" description="Cytoplasmic" evidence="14">
    <location>
        <begin position="1"/>
        <end position="8"/>
    </location>
</feature>
<keyword evidence="3 14" id="KW-0813">Transport</keyword>
<dbReference type="GO" id="GO:0005886">
    <property type="term" value="C:plasma membrane"/>
    <property type="evidence" value="ECO:0007669"/>
    <property type="project" value="UniProtKB-SubCell"/>
</dbReference>
<evidence type="ECO:0000256" key="14">
    <source>
        <dbReference type="HAMAP-Rule" id="MF_00286"/>
    </source>
</evidence>
<keyword evidence="7 14" id="KW-0249">Electron transport</keyword>
<dbReference type="Proteomes" id="UP000192721">
    <property type="component" value="Unassembled WGS sequence"/>
</dbReference>
<dbReference type="InterPro" id="IPR003752">
    <property type="entry name" value="DiS_bond_form_DsbB/BdbC"/>
</dbReference>
<evidence type="ECO:0000256" key="10">
    <source>
        <dbReference type="ARBA" id="ARBA00023136"/>
    </source>
</evidence>
<feature type="transmembrane region" description="Helical" evidence="15">
    <location>
        <begin position="39"/>
        <end position="58"/>
    </location>
</feature>
<evidence type="ECO:0000256" key="12">
    <source>
        <dbReference type="ARBA" id="ARBA00023186"/>
    </source>
</evidence>
<comment type="subcellular location">
    <subcellularLocation>
        <location evidence="1">Cell inner membrane</location>
        <topology evidence="1">Multi-pass membrane protein</topology>
    </subcellularLocation>
    <subcellularLocation>
        <location evidence="14">Cell membrane</location>
        <topology evidence="14">Multi-pass membrane protein</topology>
    </subcellularLocation>
</comment>
<comment type="similarity">
    <text evidence="2 14">Belongs to the DsbB family.</text>
</comment>
<dbReference type="SUPFAM" id="SSF158442">
    <property type="entry name" value="DsbB-like"/>
    <property type="match status" value="1"/>
</dbReference>
<keyword evidence="13 14" id="KW-0676">Redox-active center</keyword>
<keyword evidence="5" id="KW-0997">Cell inner membrane</keyword>
<evidence type="ECO:0000256" key="11">
    <source>
        <dbReference type="ARBA" id="ARBA00023157"/>
    </source>
</evidence>
<reference evidence="16 17" key="1">
    <citation type="submission" date="2017-02" db="EMBL/GenBank/DDBJ databases">
        <title>Chromobacterium haemolyticum H5244.</title>
        <authorList>
            <person name="Gulvik C.A."/>
        </authorList>
    </citation>
    <scope>NUCLEOTIDE SEQUENCE [LARGE SCALE GENOMIC DNA]</scope>
    <source>
        <strain evidence="16 17">H5244</strain>
    </source>
</reference>
<dbReference type="EMBL" id="MUKV01000014">
    <property type="protein sequence ID" value="OQS38862.1"/>
    <property type="molecule type" value="Genomic_DNA"/>
</dbReference>
<accession>A0A1W0CW99</accession>
<evidence type="ECO:0000313" key="17">
    <source>
        <dbReference type="Proteomes" id="UP000192721"/>
    </source>
</evidence>
<proteinExistence type="inferred from homology"/>
<evidence type="ECO:0000256" key="5">
    <source>
        <dbReference type="ARBA" id="ARBA00022519"/>
    </source>
</evidence>
<dbReference type="InterPro" id="IPR022920">
    <property type="entry name" value="Disulphide_bond_form_DsbB"/>
</dbReference>
<evidence type="ECO:0000256" key="15">
    <source>
        <dbReference type="SAM" id="Phobius"/>
    </source>
</evidence>
<feature type="topological domain" description="Cytoplasmic" evidence="14">
    <location>
        <begin position="61"/>
        <end position="66"/>
    </location>
</feature>
<evidence type="ECO:0000256" key="8">
    <source>
        <dbReference type="ARBA" id="ARBA00022989"/>
    </source>
</evidence>
<dbReference type="PANTHER" id="PTHR36570:SF3">
    <property type="entry name" value="DISULFIDE BOND FORMATION PROTEIN B"/>
    <property type="match status" value="1"/>
</dbReference>
<feature type="topological domain" description="Cytoplasmic" evidence="14">
    <location>
        <begin position="161"/>
        <end position="163"/>
    </location>
</feature>
<evidence type="ECO:0000256" key="6">
    <source>
        <dbReference type="ARBA" id="ARBA00022692"/>
    </source>
</evidence>
<dbReference type="Pfam" id="PF02600">
    <property type="entry name" value="DsbB"/>
    <property type="match status" value="1"/>
</dbReference>
<protein>
    <recommendedName>
        <fullName evidence="14">Disulfide bond formation protein B</fullName>
    </recommendedName>
    <alternativeName>
        <fullName evidence="14">Disulfide oxidoreductase</fullName>
    </alternativeName>
</protein>
<keyword evidence="8 14" id="KW-1133">Transmembrane helix</keyword>
<feature type="transmembrane region" description="Helical" evidence="15">
    <location>
        <begin position="65"/>
        <end position="84"/>
    </location>
</feature>
<evidence type="ECO:0000256" key="9">
    <source>
        <dbReference type="ARBA" id="ARBA00023002"/>
    </source>
</evidence>
<organism evidence="16 17">
    <name type="scientific">Chromobacterium haemolyticum</name>
    <dbReference type="NCBI Taxonomy" id="394935"/>
    <lineage>
        <taxon>Bacteria</taxon>
        <taxon>Pseudomonadati</taxon>
        <taxon>Pseudomonadota</taxon>
        <taxon>Betaproteobacteria</taxon>
        <taxon>Neisseriales</taxon>
        <taxon>Chromobacteriaceae</taxon>
        <taxon>Chromobacterium</taxon>
    </lineage>
</organism>
<feature type="topological domain" description="Periplasmic" evidence="14">
    <location>
        <begin position="26"/>
        <end position="43"/>
    </location>
</feature>
<evidence type="ECO:0000256" key="4">
    <source>
        <dbReference type="ARBA" id="ARBA00022475"/>
    </source>
</evidence>
<sequence length="163" mass="17086">MGLSNRQGFLLIAAACAGAMGFALFAQYQLGLEPCPLCIFQRIGVIATGVVALLAAMVNPGRCGVRAWGGLTILAALGGLSVSLRQLWLQHLPADQVPACGPGLEFLMESSPLMEVISKVLKGSGECAAVDWTFLGMAMPFWVAVFFVGVIGFAGWLLARKSA</sequence>
<evidence type="ECO:0000313" key="16">
    <source>
        <dbReference type="EMBL" id="OQS38862.1"/>
    </source>
</evidence>
<feature type="transmembrane region" description="Helical" evidence="15">
    <location>
        <begin position="141"/>
        <end position="159"/>
    </location>
</feature>